<proteinExistence type="predicted"/>
<keyword evidence="3" id="KW-1185">Reference proteome</keyword>
<feature type="region of interest" description="Disordered" evidence="1">
    <location>
        <begin position="1"/>
        <end position="56"/>
    </location>
</feature>
<name>A0A9P3G3M9_9APHY</name>
<dbReference type="OrthoDB" id="2785081at2759"/>
<feature type="compositionally biased region" description="Low complexity" evidence="1">
    <location>
        <begin position="25"/>
        <end position="47"/>
    </location>
</feature>
<reference evidence="2 3" key="1">
    <citation type="submission" date="2021-08" db="EMBL/GenBank/DDBJ databases">
        <title>Draft Genome Sequence of Phanerochaete sordida strain YK-624.</title>
        <authorList>
            <person name="Mori T."/>
            <person name="Dohra H."/>
            <person name="Suzuki T."/>
            <person name="Kawagishi H."/>
            <person name="Hirai H."/>
        </authorList>
    </citation>
    <scope>NUCLEOTIDE SEQUENCE [LARGE SCALE GENOMIC DNA]</scope>
    <source>
        <strain evidence="2 3">YK-624</strain>
    </source>
</reference>
<sequence length="147" mass="15818">MSSTFPSVLLVPEDDISSGASGRLSTSTGKESISKESTTSAASASSENPLKAKSQDEVVADAERFAREHGLEAYVEVLKRVALVAQNPDALDRVPGLTDEEKAALRLEVEKPWSQPFMLYYLVVMCSLAACVQGVRELRICARAGLD</sequence>
<protein>
    <submittedName>
        <fullName evidence="2">Uncharacterized protein</fullName>
    </submittedName>
</protein>
<evidence type="ECO:0000313" key="2">
    <source>
        <dbReference type="EMBL" id="GJE88507.1"/>
    </source>
</evidence>
<comment type="caution">
    <text evidence="2">The sequence shown here is derived from an EMBL/GenBank/DDBJ whole genome shotgun (WGS) entry which is preliminary data.</text>
</comment>
<dbReference type="EMBL" id="BPQB01000009">
    <property type="protein sequence ID" value="GJE88507.1"/>
    <property type="molecule type" value="Genomic_DNA"/>
</dbReference>
<evidence type="ECO:0000313" key="3">
    <source>
        <dbReference type="Proteomes" id="UP000703269"/>
    </source>
</evidence>
<evidence type="ECO:0000256" key="1">
    <source>
        <dbReference type="SAM" id="MobiDB-lite"/>
    </source>
</evidence>
<organism evidence="2 3">
    <name type="scientific">Phanerochaete sordida</name>
    <dbReference type="NCBI Taxonomy" id="48140"/>
    <lineage>
        <taxon>Eukaryota</taxon>
        <taxon>Fungi</taxon>
        <taxon>Dikarya</taxon>
        <taxon>Basidiomycota</taxon>
        <taxon>Agaricomycotina</taxon>
        <taxon>Agaricomycetes</taxon>
        <taxon>Polyporales</taxon>
        <taxon>Phanerochaetaceae</taxon>
        <taxon>Phanerochaete</taxon>
    </lineage>
</organism>
<dbReference type="Proteomes" id="UP000703269">
    <property type="component" value="Unassembled WGS sequence"/>
</dbReference>
<gene>
    <name evidence="2" type="ORF">PsYK624_045900</name>
</gene>
<accession>A0A9P3G3M9</accession>
<dbReference type="AlphaFoldDB" id="A0A9P3G3M9"/>